<gene>
    <name evidence="3" type="ORF">S01H4_25426</name>
</gene>
<dbReference type="PANTHER" id="PTHR10996">
    <property type="entry name" value="2-HYDROXYACID DEHYDROGENASE-RELATED"/>
    <property type="match status" value="1"/>
</dbReference>
<dbReference type="PANTHER" id="PTHR10996:SF283">
    <property type="entry name" value="GLYOXYLATE_HYDROXYPYRUVATE REDUCTASE B"/>
    <property type="match status" value="1"/>
</dbReference>
<protein>
    <recommendedName>
        <fullName evidence="2">D-isomer specific 2-hydroxyacid dehydrogenase NAD-binding domain-containing protein</fullName>
    </recommendedName>
</protein>
<dbReference type="InterPro" id="IPR050223">
    <property type="entry name" value="D-isomer_2-hydroxyacid_DH"/>
</dbReference>
<sequence>TLEHELGAEKVDIHRLLEKSDYISLHVPLNKSTHHMIGEKELKMMKENSVLLNTSRGPVIDEKMLLKALEEKWIFGAGLDVYENEPEITEGLKKLDNVVLQPHSASATIQSRAGMAILAAKNMVAGLKGEIPPNCINQEVFKKK</sequence>
<dbReference type="GO" id="GO:0051287">
    <property type="term" value="F:NAD binding"/>
    <property type="evidence" value="ECO:0007669"/>
    <property type="project" value="InterPro"/>
</dbReference>
<feature type="non-terminal residue" evidence="3">
    <location>
        <position position="1"/>
    </location>
</feature>
<dbReference type="AlphaFoldDB" id="X1AXN4"/>
<accession>X1AXN4</accession>
<reference evidence="3" key="1">
    <citation type="journal article" date="2014" name="Front. Microbiol.">
        <title>High frequency of phylogenetically diverse reductive dehalogenase-homologous genes in deep subseafloor sedimentary metagenomes.</title>
        <authorList>
            <person name="Kawai M."/>
            <person name="Futagami T."/>
            <person name="Toyoda A."/>
            <person name="Takaki Y."/>
            <person name="Nishi S."/>
            <person name="Hori S."/>
            <person name="Arai W."/>
            <person name="Tsubouchi T."/>
            <person name="Morono Y."/>
            <person name="Uchiyama I."/>
            <person name="Ito T."/>
            <person name="Fujiyama A."/>
            <person name="Inagaki F."/>
            <person name="Takami H."/>
        </authorList>
    </citation>
    <scope>NUCLEOTIDE SEQUENCE</scope>
    <source>
        <strain evidence="3">Expedition CK06-06</strain>
    </source>
</reference>
<dbReference type="SUPFAM" id="SSF51735">
    <property type="entry name" value="NAD(P)-binding Rossmann-fold domains"/>
    <property type="match status" value="1"/>
</dbReference>
<organism evidence="3">
    <name type="scientific">marine sediment metagenome</name>
    <dbReference type="NCBI Taxonomy" id="412755"/>
    <lineage>
        <taxon>unclassified sequences</taxon>
        <taxon>metagenomes</taxon>
        <taxon>ecological metagenomes</taxon>
    </lineage>
</organism>
<evidence type="ECO:0000313" key="3">
    <source>
        <dbReference type="EMBL" id="GAG76908.1"/>
    </source>
</evidence>
<keyword evidence="1" id="KW-0560">Oxidoreductase</keyword>
<proteinExistence type="predicted"/>
<evidence type="ECO:0000256" key="1">
    <source>
        <dbReference type="ARBA" id="ARBA00023002"/>
    </source>
</evidence>
<dbReference type="EMBL" id="BART01012096">
    <property type="protein sequence ID" value="GAG76908.1"/>
    <property type="molecule type" value="Genomic_DNA"/>
</dbReference>
<dbReference type="PROSITE" id="PS00671">
    <property type="entry name" value="D_2_HYDROXYACID_DH_3"/>
    <property type="match status" value="1"/>
</dbReference>
<feature type="domain" description="D-isomer specific 2-hydroxyacid dehydrogenase NAD-binding" evidence="2">
    <location>
        <begin position="4"/>
        <end position="105"/>
    </location>
</feature>
<dbReference type="GO" id="GO:0016618">
    <property type="term" value="F:hydroxypyruvate reductase [NAD(P)H] activity"/>
    <property type="evidence" value="ECO:0007669"/>
    <property type="project" value="TreeGrafter"/>
</dbReference>
<dbReference type="InterPro" id="IPR036291">
    <property type="entry name" value="NAD(P)-bd_dom_sf"/>
</dbReference>
<dbReference type="InterPro" id="IPR006140">
    <property type="entry name" value="D-isomer_DH_NAD-bd"/>
</dbReference>
<dbReference type="GO" id="GO:0005829">
    <property type="term" value="C:cytosol"/>
    <property type="evidence" value="ECO:0007669"/>
    <property type="project" value="TreeGrafter"/>
</dbReference>
<dbReference type="Pfam" id="PF02826">
    <property type="entry name" value="2-Hacid_dh_C"/>
    <property type="match status" value="1"/>
</dbReference>
<dbReference type="Gene3D" id="3.40.50.720">
    <property type="entry name" value="NAD(P)-binding Rossmann-like Domain"/>
    <property type="match status" value="2"/>
</dbReference>
<dbReference type="InterPro" id="IPR029753">
    <property type="entry name" value="D-isomer_DH_CS"/>
</dbReference>
<name>X1AXN4_9ZZZZ</name>
<dbReference type="GO" id="GO:0030267">
    <property type="term" value="F:glyoxylate reductase (NADPH) activity"/>
    <property type="evidence" value="ECO:0007669"/>
    <property type="project" value="TreeGrafter"/>
</dbReference>
<evidence type="ECO:0000259" key="2">
    <source>
        <dbReference type="Pfam" id="PF02826"/>
    </source>
</evidence>
<comment type="caution">
    <text evidence="3">The sequence shown here is derived from an EMBL/GenBank/DDBJ whole genome shotgun (WGS) entry which is preliminary data.</text>
</comment>